<proteinExistence type="predicted"/>
<evidence type="ECO:0000313" key="1">
    <source>
        <dbReference type="EMBL" id="KAG7595810.1"/>
    </source>
</evidence>
<comment type="caution">
    <text evidence="1">The sequence shown here is derived from an EMBL/GenBank/DDBJ whole genome shotgun (WGS) entry which is preliminary data.</text>
</comment>
<protein>
    <submittedName>
        <fullName evidence="1">Uncharacterized protein</fullName>
    </submittedName>
</protein>
<dbReference type="Proteomes" id="UP000694251">
    <property type="component" value="Chromosome 6"/>
</dbReference>
<reference evidence="1 2" key="1">
    <citation type="submission" date="2020-12" db="EMBL/GenBank/DDBJ databases">
        <title>Concerted genomic and epigenomic changes stabilize Arabidopsis allopolyploids.</title>
        <authorList>
            <person name="Chen Z."/>
        </authorList>
    </citation>
    <scope>NUCLEOTIDE SEQUENCE [LARGE SCALE GENOMIC DNA]</scope>
    <source>
        <strain evidence="1">As9502</strain>
        <tissue evidence="1">Leaf</tissue>
    </source>
</reference>
<accession>A0A8T2CC14</accession>
<evidence type="ECO:0000313" key="2">
    <source>
        <dbReference type="Proteomes" id="UP000694251"/>
    </source>
</evidence>
<dbReference type="EMBL" id="JAEFBJ010000006">
    <property type="protein sequence ID" value="KAG7595810.1"/>
    <property type="molecule type" value="Genomic_DNA"/>
</dbReference>
<organism evidence="1 2">
    <name type="scientific">Arabidopsis suecica</name>
    <name type="common">Swedish thale-cress</name>
    <name type="synonym">Cardaminopsis suecica</name>
    <dbReference type="NCBI Taxonomy" id="45249"/>
    <lineage>
        <taxon>Eukaryota</taxon>
        <taxon>Viridiplantae</taxon>
        <taxon>Streptophyta</taxon>
        <taxon>Embryophyta</taxon>
        <taxon>Tracheophyta</taxon>
        <taxon>Spermatophyta</taxon>
        <taxon>Magnoliopsida</taxon>
        <taxon>eudicotyledons</taxon>
        <taxon>Gunneridae</taxon>
        <taxon>Pentapetalae</taxon>
        <taxon>rosids</taxon>
        <taxon>malvids</taxon>
        <taxon>Brassicales</taxon>
        <taxon>Brassicaceae</taxon>
        <taxon>Camelineae</taxon>
        <taxon>Arabidopsis</taxon>
    </lineage>
</organism>
<keyword evidence="2" id="KW-1185">Reference proteome</keyword>
<gene>
    <name evidence="1" type="ORF">ISN44_As06g003570</name>
</gene>
<dbReference type="AlphaFoldDB" id="A0A8T2CC14"/>
<name>A0A8T2CC14_ARASU</name>
<sequence length="42" mass="4691">MCIYMCMYAKCNKKNASVAIDVKRAGPGVSYSRDVACNDWNN</sequence>